<keyword evidence="4" id="KW-0274">FAD</keyword>
<comment type="similarity">
    <text evidence="2">Belongs to the FAD-dependent oxidoreductase family.</text>
</comment>
<proteinExistence type="inferred from homology"/>
<gene>
    <name evidence="6" type="ORF">EPICR_220004</name>
</gene>
<dbReference type="InterPro" id="IPR050260">
    <property type="entry name" value="FAD-bd_OxRdtase"/>
</dbReference>
<dbReference type="PANTHER" id="PTHR43429:SF3">
    <property type="entry name" value="NITRITE REDUCTASE [NAD(P)H]"/>
    <property type="match status" value="1"/>
</dbReference>
<sequence length="421" mass="45720">MRHVIIGNGIAGISAAETIRENRPDDEIIVISDENAPPYLRANLSRYVIGDLPLENMRMKPPGWFETHSIRRVHGKVSAILPDEKKVVCLKEDGEDSLDFDRLCVAVGASPNMPPIPGRDLSGIHVYRSMKDAGRVKAAIPGCEKIAVVGGGLLGLEVVEIALRNEKPCALLQRGHIGKPLLDKDESADILLPRVSGEDGVHNPGARVILGRTPEAFIGENGRLKGVRLSDGMEVSCDMAVMCVGISTDPALFENSGLEFDRCLVVDERQRTSAPDIYGAGDCVAYPDKNGRLAPTRTWALSRVQGKTAGLNMSGVPRKMWDEGPLYNASHLFDMTYVIIGDHGASGEGFSRFASRPDASSYRKLVFRGDVMAGALLIGDRGGSRGLRRLIAEEIPVPSDEDKKRLLDSAFDPDALYRELT</sequence>
<protein>
    <recommendedName>
        <fullName evidence="5">FAD/NAD(P)-binding domain-containing protein</fullName>
    </recommendedName>
</protein>
<dbReference type="InterPro" id="IPR036188">
    <property type="entry name" value="FAD/NAD-bd_sf"/>
</dbReference>
<dbReference type="InterPro" id="IPR023753">
    <property type="entry name" value="FAD/NAD-binding_dom"/>
</dbReference>
<name>A0A484HH64_9BACT</name>
<dbReference type="SUPFAM" id="SSF51905">
    <property type="entry name" value="FAD/NAD(P)-binding domain"/>
    <property type="match status" value="1"/>
</dbReference>
<keyword evidence="3" id="KW-0285">Flavoprotein</keyword>
<reference evidence="6" key="1">
    <citation type="submission" date="2019-01" db="EMBL/GenBank/DDBJ databases">
        <authorList>
            <consortium name="Genoscope - CEA"/>
            <person name="William W."/>
        </authorList>
    </citation>
    <scope>NUCLEOTIDE SEQUENCE</scope>
    <source>
        <strain evidence="6">CR-1</strain>
    </source>
</reference>
<dbReference type="GO" id="GO:0016491">
    <property type="term" value="F:oxidoreductase activity"/>
    <property type="evidence" value="ECO:0007669"/>
    <property type="project" value="InterPro"/>
</dbReference>
<dbReference type="PRINTS" id="PR00411">
    <property type="entry name" value="PNDRDTASEI"/>
</dbReference>
<dbReference type="Gene3D" id="3.50.50.60">
    <property type="entry name" value="FAD/NAD(P)-binding domain"/>
    <property type="match status" value="2"/>
</dbReference>
<dbReference type="PRINTS" id="PR00368">
    <property type="entry name" value="FADPNR"/>
</dbReference>
<evidence type="ECO:0000259" key="5">
    <source>
        <dbReference type="Pfam" id="PF07992"/>
    </source>
</evidence>
<dbReference type="EMBL" id="CAACVI010000015">
    <property type="protein sequence ID" value="VEN74017.1"/>
    <property type="molecule type" value="Genomic_DNA"/>
</dbReference>
<dbReference type="AlphaFoldDB" id="A0A484HH64"/>
<comment type="cofactor">
    <cofactor evidence="1">
        <name>FAD</name>
        <dbReference type="ChEBI" id="CHEBI:57692"/>
    </cofactor>
</comment>
<accession>A0A484HH64</accession>
<dbReference type="PANTHER" id="PTHR43429">
    <property type="entry name" value="PYRIDINE NUCLEOTIDE-DISULFIDE OXIDOREDUCTASE DOMAIN-CONTAINING"/>
    <property type="match status" value="1"/>
</dbReference>
<evidence type="ECO:0000256" key="3">
    <source>
        <dbReference type="ARBA" id="ARBA00022630"/>
    </source>
</evidence>
<feature type="domain" description="FAD/NAD(P)-binding" evidence="5">
    <location>
        <begin position="2"/>
        <end position="288"/>
    </location>
</feature>
<organism evidence="6">
    <name type="scientific">uncultured Desulfobacteraceae bacterium</name>
    <dbReference type="NCBI Taxonomy" id="218296"/>
    <lineage>
        <taxon>Bacteria</taxon>
        <taxon>Pseudomonadati</taxon>
        <taxon>Thermodesulfobacteriota</taxon>
        <taxon>Desulfobacteria</taxon>
        <taxon>Desulfobacterales</taxon>
        <taxon>Desulfobacteraceae</taxon>
        <taxon>environmental samples</taxon>
    </lineage>
</organism>
<evidence type="ECO:0000256" key="2">
    <source>
        <dbReference type="ARBA" id="ARBA00006442"/>
    </source>
</evidence>
<evidence type="ECO:0000256" key="4">
    <source>
        <dbReference type="ARBA" id="ARBA00022827"/>
    </source>
</evidence>
<evidence type="ECO:0000256" key="1">
    <source>
        <dbReference type="ARBA" id="ARBA00001974"/>
    </source>
</evidence>
<evidence type="ECO:0000313" key="6">
    <source>
        <dbReference type="EMBL" id="VEN74017.1"/>
    </source>
</evidence>
<dbReference type="Pfam" id="PF07992">
    <property type="entry name" value="Pyr_redox_2"/>
    <property type="match status" value="1"/>
</dbReference>